<name>A0ABP0RP37_9DINO</name>
<sequence length="968" mass="106598">MLHALCFANVASGHAAPPCGTSSRARDKPLPQEMRHVRAPPLRSEAQPLGMSDLTPQDQARVHSANQLYAFTALAVLILSLRNAMVSVENPSRSYFWLVMLHFAESNSCFSAAWHSLQDVHFQACAHGGTRATWKCWRSTPGVFDRLRQRCPGGHRHESFKPSFDKQLNPVFPTQEEAAYPAELCHTHALALVAECSKRGAQFPNSAFDPQGALVERSIPTKHGIRALPPIVSEYAVVTDQRPQSLPFKQLSKLPSFVENGESRTEGKRAKVSNPRKTEIRLSQADPKELFGVFREPEVFVDAALTAKHPIDYAFPLPDALLEAVAKLISDGPKLTIARRKLALKKIQVRADRLRAQELELHASLDPRIAKVVEGKSLLLWKELLEETSFDDPNLFDEFCKGFKVTGKATHCDEFPHGFQPPLRSVEDLKQNSVWLKKRSIGKCKSSGNLEMDRTVWSKTLKERDCGWICGPFTEQEVDAQLGHSQWLATRRFGLQQPNKVRLIDNCLSSGVNSAFSGTNKLTLLGVDALASLVLCVMNCVSSSTRFNLVLSGGNGVAVEPSPLWGGKLELLGRTVDLESAYKQVAASPDDDWAKVIGLAPLQVCTASTVSASQSGTSLVSFSTSGALTTTMTIRVWTQHSGSQSFEGLLKALGWKFDSEGPKATRYNKVFDVLGIRVDLSCSQTGVVTLENKPTRAERLLEQVATTLTEGRVHSSLAATLHGQLNFVQSFYSICNLKPAMMILSDIANSGWKAHHAKLWAIAATYLVYALKNSPPRSLSLQDEQRPILVFSDGAWEPENSVKAGAGIVFVDPVRGTRIVNEVDVDPRLITRWLSMGKTQIIAELELLPVLAGLSHYADAVRGRRVLWFVDNNSVRDMLAKGSSPAIQLFTMLVEVGRLTHIVQAMIWYSRVPSKSNIADLPSRQLPEQAARLIKGIVGPKLSLGEDLVKVCVDAASFIDFMEQIVSR</sequence>
<evidence type="ECO:0000313" key="2">
    <source>
        <dbReference type="EMBL" id="CAK9102393.1"/>
    </source>
</evidence>
<accession>A0ABP0RP37</accession>
<gene>
    <name evidence="2" type="ORF">SCF082_LOCUS47864</name>
</gene>
<feature type="compositionally biased region" description="Basic and acidic residues" evidence="1">
    <location>
        <begin position="24"/>
        <end position="33"/>
    </location>
</feature>
<proteinExistence type="predicted"/>
<evidence type="ECO:0000256" key="1">
    <source>
        <dbReference type="SAM" id="MobiDB-lite"/>
    </source>
</evidence>
<reference evidence="2 3" key="1">
    <citation type="submission" date="2024-02" db="EMBL/GenBank/DDBJ databases">
        <authorList>
            <person name="Chen Y."/>
            <person name="Shah S."/>
            <person name="Dougan E. K."/>
            <person name="Thang M."/>
            <person name="Chan C."/>
        </authorList>
    </citation>
    <scope>NUCLEOTIDE SEQUENCE [LARGE SCALE GENOMIC DNA]</scope>
</reference>
<feature type="region of interest" description="Disordered" evidence="1">
    <location>
        <begin position="14"/>
        <end position="33"/>
    </location>
</feature>
<comment type="caution">
    <text evidence="2">The sequence shown here is derived from an EMBL/GenBank/DDBJ whole genome shotgun (WGS) entry which is preliminary data.</text>
</comment>
<keyword evidence="3" id="KW-1185">Reference proteome</keyword>
<evidence type="ECO:0000313" key="3">
    <source>
        <dbReference type="Proteomes" id="UP001642464"/>
    </source>
</evidence>
<organism evidence="2 3">
    <name type="scientific">Durusdinium trenchii</name>
    <dbReference type="NCBI Taxonomy" id="1381693"/>
    <lineage>
        <taxon>Eukaryota</taxon>
        <taxon>Sar</taxon>
        <taxon>Alveolata</taxon>
        <taxon>Dinophyceae</taxon>
        <taxon>Suessiales</taxon>
        <taxon>Symbiodiniaceae</taxon>
        <taxon>Durusdinium</taxon>
    </lineage>
</organism>
<dbReference type="EMBL" id="CAXAMM010042014">
    <property type="protein sequence ID" value="CAK9102393.1"/>
    <property type="molecule type" value="Genomic_DNA"/>
</dbReference>
<dbReference type="Proteomes" id="UP001642464">
    <property type="component" value="Unassembled WGS sequence"/>
</dbReference>
<protein>
    <submittedName>
        <fullName evidence="2">Uncharacterized protein</fullName>
    </submittedName>
</protein>